<dbReference type="SUPFAM" id="SSF47413">
    <property type="entry name" value="lambda repressor-like DNA-binding domains"/>
    <property type="match status" value="1"/>
</dbReference>
<dbReference type="GO" id="GO:0003677">
    <property type="term" value="F:DNA binding"/>
    <property type="evidence" value="ECO:0007669"/>
    <property type="project" value="UniProtKB-KW"/>
</dbReference>
<keyword evidence="2" id="KW-0238">DNA-binding</keyword>
<keyword evidence="3" id="KW-0804">Transcription</keyword>
<dbReference type="Pfam" id="PF00717">
    <property type="entry name" value="Peptidase_S24"/>
    <property type="match status" value="1"/>
</dbReference>
<evidence type="ECO:0000256" key="2">
    <source>
        <dbReference type="ARBA" id="ARBA00023125"/>
    </source>
</evidence>
<feature type="domain" description="HTH cro/C1-type" evidence="4">
    <location>
        <begin position="7"/>
        <end position="60"/>
    </location>
</feature>
<dbReference type="InterPro" id="IPR001387">
    <property type="entry name" value="Cro/C1-type_HTH"/>
</dbReference>
<dbReference type="EMBL" id="APRZ01000017">
    <property type="protein sequence ID" value="ENX33919.1"/>
    <property type="molecule type" value="Genomic_DNA"/>
</dbReference>
<dbReference type="OrthoDB" id="8613261at2"/>
<proteinExistence type="predicted"/>
<dbReference type="PANTHER" id="PTHR40661:SF3">
    <property type="entry name" value="FELS-1 PROPHAGE TRANSCRIPTIONAL REGULATOR"/>
    <property type="match status" value="1"/>
</dbReference>
<dbReference type="Gene3D" id="2.10.109.10">
    <property type="entry name" value="Umud Fragment, subunit A"/>
    <property type="match status" value="1"/>
</dbReference>
<evidence type="ECO:0000259" key="4">
    <source>
        <dbReference type="PROSITE" id="PS50943"/>
    </source>
</evidence>
<dbReference type="SUPFAM" id="SSF51306">
    <property type="entry name" value="LexA/Signal peptidase"/>
    <property type="match status" value="1"/>
</dbReference>
<sequence>MTIGARLKEERERLGYTQPAFAELVGTTKKSQIDYEKDSTQPKASYLAGIADIGADILYIVTGIRLIEKKKEQKGDFSDEFDLVNVFDVDISAGHGSICSGDAKPISRLAFRKDWLSKHGLYAKDLLIVYAKGDSMLPTIQDKEKLLVNSADKELTDGFIYVIRNHENYWVKRVQRQFDGSLLLISDNKMYPPMQLDLNDANDVEIIGRWIPPSRATFY</sequence>
<evidence type="ECO:0000256" key="3">
    <source>
        <dbReference type="ARBA" id="ARBA00023163"/>
    </source>
</evidence>
<keyword evidence="1" id="KW-0805">Transcription regulation</keyword>
<name>N9PK19_9GAMM</name>
<dbReference type="CDD" id="cd06529">
    <property type="entry name" value="S24_LexA-like"/>
    <property type="match status" value="1"/>
</dbReference>
<accession>N9PK19</accession>
<dbReference type="AlphaFoldDB" id="N9PK19"/>
<gene>
    <name evidence="5" type="ORF">F889_02583</name>
</gene>
<evidence type="ECO:0000256" key="1">
    <source>
        <dbReference type="ARBA" id="ARBA00023015"/>
    </source>
</evidence>
<protein>
    <recommendedName>
        <fullName evidence="4">HTH cro/C1-type domain-containing protein</fullName>
    </recommendedName>
</protein>
<dbReference type="PANTHER" id="PTHR40661">
    <property type="match status" value="1"/>
</dbReference>
<dbReference type="InterPro" id="IPR010982">
    <property type="entry name" value="Lambda_DNA-bd_dom_sf"/>
</dbReference>
<dbReference type="Gene3D" id="1.10.260.40">
    <property type="entry name" value="lambda repressor-like DNA-binding domains"/>
    <property type="match status" value="1"/>
</dbReference>
<dbReference type="InterPro" id="IPR039418">
    <property type="entry name" value="LexA-like"/>
</dbReference>
<dbReference type="CDD" id="cd00093">
    <property type="entry name" value="HTH_XRE"/>
    <property type="match status" value="1"/>
</dbReference>
<dbReference type="InterPro" id="IPR036286">
    <property type="entry name" value="LexA/Signal_pep-like_sf"/>
</dbReference>
<dbReference type="PATRIC" id="fig|1217695.3.peg.2512"/>
<organism evidence="5 6">
    <name type="scientific">Acinetobacter colistiniresistens</name>
    <dbReference type="NCBI Taxonomy" id="280145"/>
    <lineage>
        <taxon>Bacteria</taxon>
        <taxon>Pseudomonadati</taxon>
        <taxon>Pseudomonadota</taxon>
        <taxon>Gammaproteobacteria</taxon>
        <taxon>Moraxellales</taxon>
        <taxon>Moraxellaceae</taxon>
        <taxon>Acinetobacter</taxon>
    </lineage>
</organism>
<dbReference type="PROSITE" id="PS50943">
    <property type="entry name" value="HTH_CROC1"/>
    <property type="match status" value="1"/>
</dbReference>
<dbReference type="Proteomes" id="UP000013009">
    <property type="component" value="Unassembled WGS sequence"/>
</dbReference>
<comment type="caution">
    <text evidence="5">The sequence shown here is derived from an EMBL/GenBank/DDBJ whole genome shotgun (WGS) entry which is preliminary data.</text>
</comment>
<dbReference type="HOGENOM" id="CLU_066192_1_2_6"/>
<keyword evidence="6" id="KW-1185">Reference proteome</keyword>
<evidence type="ECO:0000313" key="5">
    <source>
        <dbReference type="EMBL" id="ENX33919.1"/>
    </source>
</evidence>
<evidence type="ECO:0000313" key="6">
    <source>
        <dbReference type="Proteomes" id="UP000013009"/>
    </source>
</evidence>
<reference evidence="5 6" key="1">
    <citation type="submission" date="2013-02" db="EMBL/GenBank/DDBJ databases">
        <title>The Genome Sequence of Acinetobacter sp. NIPH 1859.</title>
        <authorList>
            <consortium name="The Broad Institute Genome Sequencing Platform"/>
            <consortium name="The Broad Institute Genome Sequencing Center for Infectious Disease"/>
            <person name="Cerqueira G."/>
            <person name="Feldgarden M."/>
            <person name="Courvalin P."/>
            <person name="Perichon B."/>
            <person name="Grillot-Courvalin C."/>
            <person name="Clermont D."/>
            <person name="Rocha E."/>
            <person name="Yoon E.-J."/>
            <person name="Nemec A."/>
            <person name="Walker B."/>
            <person name="Young S.K."/>
            <person name="Zeng Q."/>
            <person name="Gargeya S."/>
            <person name="Fitzgerald M."/>
            <person name="Haas B."/>
            <person name="Abouelleil A."/>
            <person name="Alvarado L."/>
            <person name="Arachchi H.M."/>
            <person name="Berlin A.M."/>
            <person name="Chapman S.B."/>
            <person name="Dewar J."/>
            <person name="Goldberg J."/>
            <person name="Griggs A."/>
            <person name="Gujja S."/>
            <person name="Hansen M."/>
            <person name="Howarth C."/>
            <person name="Imamovic A."/>
            <person name="Larimer J."/>
            <person name="McCowan C."/>
            <person name="Murphy C."/>
            <person name="Neiman D."/>
            <person name="Pearson M."/>
            <person name="Priest M."/>
            <person name="Roberts A."/>
            <person name="Saif S."/>
            <person name="Shea T."/>
            <person name="Sisk P."/>
            <person name="Sykes S."/>
            <person name="Wortman J."/>
            <person name="Nusbaum C."/>
            <person name="Birren B."/>
        </authorList>
    </citation>
    <scope>NUCLEOTIDE SEQUENCE [LARGE SCALE GENOMIC DNA]</scope>
    <source>
        <strain evidence="5 6">NIPH 1859</strain>
    </source>
</reference>
<dbReference type="InterPro" id="IPR015927">
    <property type="entry name" value="Peptidase_S24_S26A/B/C"/>
</dbReference>
<dbReference type="RefSeq" id="WP_005274860.1">
    <property type="nucleotide sequence ID" value="NZ_KB850195.1"/>
</dbReference>
<dbReference type="SMART" id="SM00530">
    <property type="entry name" value="HTH_XRE"/>
    <property type="match status" value="1"/>
</dbReference>